<dbReference type="Gene3D" id="3.40.50.10140">
    <property type="entry name" value="Toll/interleukin-1 receptor homology (TIR) domain"/>
    <property type="match status" value="1"/>
</dbReference>
<feature type="domain" description="TIR" evidence="24">
    <location>
        <begin position="682"/>
        <end position="819"/>
    </location>
</feature>
<dbReference type="GO" id="GO:0006954">
    <property type="term" value="P:inflammatory response"/>
    <property type="evidence" value="ECO:0000318"/>
    <property type="project" value="GO_Central"/>
</dbReference>
<dbReference type="PRINTS" id="PR01537">
    <property type="entry name" value="INTRLKN1R1F"/>
</dbReference>
<evidence type="ECO:0000259" key="24">
    <source>
        <dbReference type="PROSITE" id="PS50104"/>
    </source>
</evidence>
<dbReference type="InterPro" id="IPR000157">
    <property type="entry name" value="TIR_dom"/>
</dbReference>
<evidence type="ECO:0000256" key="22">
    <source>
        <dbReference type="ARBA" id="ARBA00040109"/>
    </source>
</evidence>
<keyword evidence="16" id="KW-0472">Membrane</keyword>
<keyword evidence="5" id="KW-1003">Cell membrane</keyword>
<keyword evidence="13 23" id="KW-0391">Immunity</keyword>
<evidence type="ECO:0000256" key="11">
    <source>
        <dbReference type="ARBA" id="ARBA00022753"/>
    </source>
</evidence>
<keyword evidence="11" id="KW-0967">Endosome</keyword>
<name>A0A1L8F260_XENLA</name>
<dbReference type="GO" id="GO:0001875">
    <property type="term" value="F:lipopolysaccharide immune receptor activity"/>
    <property type="evidence" value="ECO:0000318"/>
    <property type="project" value="GO_Central"/>
</dbReference>
<dbReference type="InterPro" id="IPR017241">
    <property type="entry name" value="Toll-like_receptor"/>
</dbReference>
<keyword evidence="17" id="KW-1015">Disulfide bond</keyword>
<evidence type="ECO:0000256" key="1">
    <source>
        <dbReference type="ARBA" id="ARBA00004251"/>
    </source>
</evidence>
<evidence type="ECO:0000256" key="6">
    <source>
        <dbReference type="ARBA" id="ARBA00022588"/>
    </source>
</evidence>
<evidence type="ECO:0000256" key="5">
    <source>
        <dbReference type="ARBA" id="ARBA00022475"/>
    </source>
</evidence>
<dbReference type="PaxDb" id="8355-A0A1L8F260"/>
<accession>A0A1L8F260</accession>
<dbReference type="InterPro" id="IPR001611">
    <property type="entry name" value="Leu-rich_rpt"/>
</dbReference>
<keyword evidence="8" id="KW-0812">Transmembrane</keyword>
<dbReference type="SUPFAM" id="SSF52200">
    <property type="entry name" value="Toll/Interleukin receptor TIR domain"/>
    <property type="match status" value="1"/>
</dbReference>
<comment type="similarity">
    <text evidence="4 23">Belongs to the Toll-like receptor family.</text>
</comment>
<dbReference type="PANTHER" id="PTHR24365">
    <property type="entry name" value="TOLL-LIKE RECEPTOR"/>
    <property type="match status" value="1"/>
</dbReference>
<dbReference type="InterPro" id="IPR035897">
    <property type="entry name" value="Toll_tir_struct_dom_sf"/>
</dbReference>
<keyword evidence="14" id="KW-1133">Transmembrane helix</keyword>
<keyword evidence="25" id="KW-1185">Reference proteome</keyword>
<dbReference type="InterPro" id="IPR032675">
    <property type="entry name" value="LRR_dom_sf"/>
</dbReference>
<dbReference type="PIRSF" id="PIRSF037595">
    <property type="entry name" value="Toll-like_receptor"/>
    <property type="match status" value="1"/>
</dbReference>
<dbReference type="PROSITE" id="PS50104">
    <property type="entry name" value="TIR"/>
    <property type="match status" value="1"/>
</dbReference>
<evidence type="ECO:0000256" key="21">
    <source>
        <dbReference type="ARBA" id="ARBA00023273"/>
    </source>
</evidence>
<dbReference type="GeneID" id="108700046"/>
<comment type="subcellular location">
    <subcellularLocation>
        <location evidence="1">Cell membrane</location>
        <topology evidence="1">Single-pass type I membrane protein</topology>
    </subcellularLocation>
    <subcellularLocation>
        <location evidence="3">Cell projection</location>
        <location evidence="3">Ruffle</location>
    </subcellularLocation>
    <subcellularLocation>
        <location evidence="2">Early endosome</location>
    </subcellularLocation>
</comment>
<organism evidence="25 26">
    <name type="scientific">Xenopus laevis</name>
    <name type="common">African clawed frog</name>
    <dbReference type="NCBI Taxonomy" id="8355"/>
    <lineage>
        <taxon>Eukaryota</taxon>
        <taxon>Metazoa</taxon>
        <taxon>Chordata</taxon>
        <taxon>Craniata</taxon>
        <taxon>Vertebrata</taxon>
        <taxon>Euteleostomi</taxon>
        <taxon>Amphibia</taxon>
        <taxon>Batrachia</taxon>
        <taxon>Anura</taxon>
        <taxon>Pipoidea</taxon>
        <taxon>Pipidae</taxon>
        <taxon>Xenopodinae</taxon>
        <taxon>Xenopus</taxon>
        <taxon>Xenopus</taxon>
    </lineage>
</organism>
<evidence type="ECO:0000313" key="26">
    <source>
        <dbReference type="RefSeq" id="XP_018088395.2"/>
    </source>
</evidence>
<evidence type="ECO:0000256" key="12">
    <source>
        <dbReference type="ARBA" id="ARBA00022843"/>
    </source>
</evidence>
<evidence type="ECO:0000256" key="9">
    <source>
        <dbReference type="ARBA" id="ARBA00022729"/>
    </source>
</evidence>
<evidence type="ECO:0000313" key="25">
    <source>
        <dbReference type="Proteomes" id="UP000186698"/>
    </source>
</evidence>
<dbReference type="RefSeq" id="XP_018088395.2">
    <property type="nucleotide sequence ID" value="XM_018232906.2"/>
</dbReference>
<keyword evidence="21" id="KW-0966">Cell projection</keyword>
<dbReference type="GO" id="GO:0045087">
    <property type="term" value="P:innate immune response"/>
    <property type="evidence" value="ECO:0007669"/>
    <property type="project" value="UniProtKB-UniRule"/>
</dbReference>
<keyword evidence="19" id="KW-0325">Glycoprotein</keyword>
<keyword evidence="7" id="KW-0433">Leucine-rich repeat</keyword>
<dbReference type="Proteomes" id="UP000186698">
    <property type="component" value="Chromosome 8S"/>
</dbReference>
<keyword evidence="20 23" id="KW-0395">Inflammatory response</keyword>
<dbReference type="PANTHER" id="PTHR24365:SF521">
    <property type="entry name" value="TOLL-LIKE RECEPTOR 4"/>
    <property type="match status" value="1"/>
</dbReference>
<evidence type="ECO:0000256" key="10">
    <source>
        <dbReference type="ARBA" id="ARBA00022737"/>
    </source>
</evidence>
<dbReference type="GO" id="GO:0002755">
    <property type="term" value="P:MyD88-dependent toll-like receptor signaling pathway"/>
    <property type="evidence" value="ECO:0000318"/>
    <property type="project" value="GO_Central"/>
</dbReference>
<dbReference type="Pfam" id="PF12799">
    <property type="entry name" value="LRR_4"/>
    <property type="match status" value="1"/>
</dbReference>
<evidence type="ECO:0000256" key="19">
    <source>
        <dbReference type="ARBA" id="ARBA00023180"/>
    </source>
</evidence>
<keyword evidence="10" id="KW-0677">Repeat</keyword>
<dbReference type="GO" id="GO:0005769">
    <property type="term" value="C:early endosome"/>
    <property type="evidence" value="ECO:0007669"/>
    <property type="project" value="UniProtKB-SubCell"/>
</dbReference>
<keyword evidence="18 23" id="KW-0675">Receptor</keyword>
<evidence type="ECO:0000256" key="2">
    <source>
        <dbReference type="ARBA" id="ARBA00004412"/>
    </source>
</evidence>
<dbReference type="OMA" id="VSIFRCM"/>
<keyword evidence="9" id="KW-0732">Signal</keyword>
<dbReference type="Gene3D" id="3.80.10.10">
    <property type="entry name" value="Ribonuclease Inhibitor"/>
    <property type="match status" value="1"/>
</dbReference>
<keyword evidence="6 23" id="KW-0399">Innate immunity</keyword>
<keyword evidence="15" id="KW-0520">NAD</keyword>
<proteinExistence type="inferred from homology"/>
<dbReference type="SMART" id="SM00365">
    <property type="entry name" value="LRR_SD22"/>
    <property type="match status" value="5"/>
</dbReference>
<dbReference type="GO" id="GO:0034142">
    <property type="term" value="P:toll-like receptor 4 signaling pathway"/>
    <property type="evidence" value="ECO:0000318"/>
    <property type="project" value="GO_Central"/>
</dbReference>
<dbReference type="SMART" id="SM00082">
    <property type="entry name" value="LRRCT"/>
    <property type="match status" value="1"/>
</dbReference>
<dbReference type="OrthoDB" id="1421090at2759"/>
<dbReference type="GO" id="GO:0001726">
    <property type="term" value="C:ruffle"/>
    <property type="evidence" value="ECO:0007669"/>
    <property type="project" value="UniProtKB-SubCell"/>
</dbReference>
<dbReference type="GO" id="GO:0046696">
    <property type="term" value="C:lipopolysaccharide receptor complex"/>
    <property type="evidence" value="ECO:0000318"/>
    <property type="project" value="GO_Central"/>
</dbReference>
<protein>
    <recommendedName>
        <fullName evidence="22">Toll-like receptor 4</fullName>
    </recommendedName>
</protein>
<evidence type="ECO:0000256" key="15">
    <source>
        <dbReference type="ARBA" id="ARBA00023027"/>
    </source>
</evidence>
<dbReference type="AlphaFoldDB" id="A0A1L8F260"/>
<keyword evidence="12" id="KW-0832">Ubl conjugation</keyword>
<dbReference type="FunFam" id="3.40.50.10140:FF:000001">
    <property type="entry name" value="Toll-like receptor 2"/>
    <property type="match status" value="1"/>
</dbReference>
<evidence type="ECO:0000256" key="7">
    <source>
        <dbReference type="ARBA" id="ARBA00022614"/>
    </source>
</evidence>
<gene>
    <name evidence="26" type="primary">LOC108700046</name>
</gene>
<dbReference type="PROSITE" id="PS51450">
    <property type="entry name" value="LRR"/>
    <property type="match status" value="3"/>
</dbReference>
<dbReference type="GO" id="GO:0050829">
    <property type="term" value="P:defense response to Gram-negative bacterium"/>
    <property type="evidence" value="ECO:0000318"/>
    <property type="project" value="GO_Central"/>
</dbReference>
<dbReference type="Pfam" id="PF13855">
    <property type="entry name" value="LRR_8"/>
    <property type="match status" value="2"/>
</dbReference>
<reference evidence="26" key="1">
    <citation type="submission" date="2025-08" db="UniProtKB">
        <authorList>
            <consortium name="RefSeq"/>
        </authorList>
    </citation>
    <scope>IDENTIFICATION</scope>
    <source>
        <strain evidence="26">J_2021</strain>
        <tissue evidence="26">Erythrocytes</tissue>
    </source>
</reference>
<evidence type="ECO:0000256" key="20">
    <source>
        <dbReference type="ARBA" id="ARBA00023198"/>
    </source>
</evidence>
<dbReference type="SMART" id="SM00369">
    <property type="entry name" value="LRR_TYP"/>
    <property type="match status" value="6"/>
</dbReference>
<dbReference type="GO" id="GO:0004888">
    <property type="term" value="F:transmembrane signaling receptor activity"/>
    <property type="evidence" value="ECO:0007669"/>
    <property type="project" value="InterPro"/>
</dbReference>
<dbReference type="GO" id="GO:0032497">
    <property type="term" value="P:detection of lipopolysaccharide"/>
    <property type="evidence" value="ECO:0000318"/>
    <property type="project" value="GO_Central"/>
</dbReference>
<evidence type="ECO:0000256" key="18">
    <source>
        <dbReference type="ARBA" id="ARBA00023170"/>
    </source>
</evidence>
<evidence type="ECO:0000256" key="4">
    <source>
        <dbReference type="ARBA" id="ARBA00009634"/>
    </source>
</evidence>
<evidence type="ECO:0000256" key="23">
    <source>
        <dbReference type="PIRNR" id="PIRNR037595"/>
    </source>
</evidence>
<evidence type="ECO:0000256" key="8">
    <source>
        <dbReference type="ARBA" id="ARBA00022692"/>
    </source>
</evidence>
<dbReference type="InterPro" id="IPR025875">
    <property type="entry name" value="Leu-rich_rpt_4"/>
</dbReference>
<evidence type="ECO:0000256" key="16">
    <source>
        <dbReference type="ARBA" id="ARBA00023136"/>
    </source>
</evidence>
<dbReference type="InterPro" id="IPR000483">
    <property type="entry name" value="Cys-rich_flank_reg_C"/>
</dbReference>
<evidence type="ECO:0000256" key="13">
    <source>
        <dbReference type="ARBA" id="ARBA00022859"/>
    </source>
</evidence>
<dbReference type="STRING" id="8355.A0A1L8F260"/>
<dbReference type="KEGG" id="xla:108700046"/>
<dbReference type="InterPro" id="IPR003591">
    <property type="entry name" value="Leu-rich_rpt_typical-subtyp"/>
</dbReference>
<dbReference type="GO" id="GO:0005886">
    <property type="term" value="C:plasma membrane"/>
    <property type="evidence" value="ECO:0000318"/>
    <property type="project" value="GO_Central"/>
</dbReference>
<dbReference type="GO" id="GO:0001530">
    <property type="term" value="F:lipopolysaccharide binding"/>
    <property type="evidence" value="ECO:0000318"/>
    <property type="project" value="GO_Central"/>
</dbReference>
<evidence type="ECO:0000256" key="3">
    <source>
        <dbReference type="ARBA" id="ARBA00004466"/>
    </source>
</evidence>
<evidence type="ECO:0000256" key="17">
    <source>
        <dbReference type="ARBA" id="ARBA00023157"/>
    </source>
</evidence>
<sequence length="840" mass="95735">MNLFLRGTGKDLWIFVFGFCWVSCFSLNGCIEEIQSVSFSCIDSNHSIIPIDLPKSIRSLDLSFNPLRHIHSNYFSNFSNLEYLDLTRCSITVIEDLAFSGLEILHTLVFTGNPIRHWDPQSFFGLFSLCKLVVVETSLSRLSELPLRNVTSLREIYAAHNKLKSLHLTTSLVNLQTLDLRDNQITEIKDNDLDLFRGVSKTNLSLILSRNPISYFSPKAFLDINLHKLQIQGCFSIAESLRSNLKALAGSKIEKLEIGDYRASSEKINYQEGLLEGLCKVDIQELSINGMNFSITDRPPDCIKNLTSLRVVNNNLKLDNIIPSHQNFDRLQRLHIKNCELTNMPLLFLSKCPSLLELHITGIPKLSNFNGRLKGLKEVKVLDLSNNKLNMNDCCSQFVADTSESKIQHLNLSYNSFIGFDGAFINMPHLQSLDVSHSRIKTVGKFPLFMYLADLRFLDLSYTYCNFLIDCSFCGLYGLEELRVSRTIFASDILSVVFQNLKQLRSLDLSACNLEFIPEGTFSSLKVLNVLNLSKNKLLDLRQSHLIQLANLISLDLSFNQLKDISDNSIQSLPSSLAKIDLSGNPFDCSCWQITFLLWVKQQKDKTLKPSNQMFCKTPQTLNGLPLTDLTLNCSMTLLISGVLLGILCPSLIGILVFCYLTTTPTGKLFCNRCKRKHDHNCVYDAFVMFSNADEEWVKQQLVPKLENEDEFILCLHYRDFVPGVSIINNISNSILNSHKVIVVLSQNFLESKWCSYEFEMAKAWQYLEGSSEIIVILLESVNEVHLKKVLGLHKYLAKTTYLERNNEFFFWMRLQNALKNGQCSTRLQNRHKEMPENIL</sequence>
<evidence type="ECO:0000256" key="14">
    <source>
        <dbReference type="ARBA" id="ARBA00022989"/>
    </source>
</evidence>
<dbReference type="SMART" id="SM00255">
    <property type="entry name" value="TIR"/>
    <property type="match status" value="1"/>
</dbReference>
<dbReference type="Pfam" id="PF01582">
    <property type="entry name" value="TIR"/>
    <property type="match status" value="1"/>
</dbReference>
<dbReference type="SUPFAM" id="SSF52058">
    <property type="entry name" value="L domain-like"/>
    <property type="match status" value="2"/>
</dbReference>